<protein>
    <recommendedName>
        <fullName evidence="5">DUF3999 family protein</fullName>
    </recommendedName>
</protein>
<name>A0A939HCJ6_9CLOT</name>
<feature type="transmembrane region" description="Helical" evidence="1">
    <location>
        <begin position="438"/>
        <end position="460"/>
    </location>
</feature>
<evidence type="ECO:0000313" key="4">
    <source>
        <dbReference type="Proteomes" id="UP000664218"/>
    </source>
</evidence>
<keyword evidence="4" id="KW-1185">Reference proteome</keyword>
<dbReference type="EMBL" id="JAFNJU010000007">
    <property type="protein sequence ID" value="MBO1265477.1"/>
    <property type="molecule type" value="Genomic_DNA"/>
</dbReference>
<comment type="caution">
    <text evidence="3">The sequence shown here is derived from an EMBL/GenBank/DDBJ whole genome shotgun (WGS) entry which is preliminary data.</text>
</comment>
<accession>A0A939HCJ6</accession>
<dbReference type="Proteomes" id="UP000664218">
    <property type="component" value="Unassembled WGS sequence"/>
</dbReference>
<feature type="signal peptide" evidence="2">
    <location>
        <begin position="1"/>
        <end position="23"/>
    </location>
</feature>
<dbReference type="RefSeq" id="WP_207599993.1">
    <property type="nucleotide sequence ID" value="NZ_JAFNJU010000007.1"/>
</dbReference>
<feature type="chain" id="PRO_5037044681" description="DUF3999 family protein" evidence="2">
    <location>
        <begin position="24"/>
        <end position="472"/>
    </location>
</feature>
<keyword evidence="1" id="KW-0812">Transmembrane</keyword>
<evidence type="ECO:0000256" key="2">
    <source>
        <dbReference type="SAM" id="SignalP"/>
    </source>
</evidence>
<evidence type="ECO:0000313" key="3">
    <source>
        <dbReference type="EMBL" id="MBO1265477.1"/>
    </source>
</evidence>
<organism evidence="3 4">
    <name type="scientific">Proteiniclasticum aestuarii</name>
    <dbReference type="NCBI Taxonomy" id="2817862"/>
    <lineage>
        <taxon>Bacteria</taxon>
        <taxon>Bacillati</taxon>
        <taxon>Bacillota</taxon>
        <taxon>Clostridia</taxon>
        <taxon>Eubacteriales</taxon>
        <taxon>Clostridiaceae</taxon>
        <taxon>Proteiniclasticum</taxon>
    </lineage>
</organism>
<keyword evidence="2" id="KW-0732">Signal</keyword>
<evidence type="ECO:0008006" key="5">
    <source>
        <dbReference type="Google" id="ProtNLM"/>
    </source>
</evidence>
<dbReference type="Gene3D" id="2.60.40.3680">
    <property type="match status" value="2"/>
</dbReference>
<gene>
    <name evidence="3" type="ORF">J3A84_10580</name>
</gene>
<keyword evidence="1" id="KW-1133">Transmembrane helix</keyword>
<dbReference type="AlphaFoldDB" id="A0A939HCJ6"/>
<keyword evidence="1" id="KW-0472">Membrane</keyword>
<evidence type="ECO:0000256" key="1">
    <source>
        <dbReference type="SAM" id="Phobius"/>
    </source>
</evidence>
<proteinExistence type="predicted"/>
<sequence length="472" mass="54860">MKRIAVCLMLFLYLSSSIITVSANSGPVTWYHYPGISMITIDEDSPITVIKEDLHFDFSEEKENDFTRVGKVSARYTMRNTEAESTVSRMVFPFIRNLWNRDEDQVEVLLDGKPVDYEIYYGKEVEEVYSEDQFKEKVELEDILESVTGERYVPVNFHYEEVGHLYRIQLDSDREEDLHVDASFTLSDRDSRLFTRGNNSYGYDNDTNEFVIGTWLGGEHTSMDIFSLDEEMDIEVKGYASGVEDAPEVKDFTYEIVEEEMSLETYYREFLSADEYISGSVFIPEDHNIYYEVLDEALERERLVTVDHISSLLTKPRYVLIAYEVPFEGLEEKEVEVRYAAMGSMDRSETVEPTYTYEYFLHPAKYWKDFQDLTIRVTPSESYPYIIESNLALTREDDGTYIGTFSTLPEEDLRFTLFEKEEITAMDKVKGNLARNTYLLYFGGAALLGLMTLFLAGLLIRRAVNSSRRKHQ</sequence>
<reference evidence="3" key="1">
    <citation type="submission" date="2021-03" db="EMBL/GenBank/DDBJ databases">
        <title>Proteiniclasticum marinus sp. nov., isolated from tidal flat sediment.</title>
        <authorList>
            <person name="Namirimu T."/>
            <person name="Yang J.-A."/>
            <person name="Yang S.-H."/>
            <person name="Kim Y.-J."/>
            <person name="Kwon K.K."/>
        </authorList>
    </citation>
    <scope>NUCLEOTIDE SEQUENCE</scope>
    <source>
        <strain evidence="3">SCR006</strain>
    </source>
</reference>